<comment type="caution">
    <text evidence="2">The sequence shown here is derived from an EMBL/GenBank/DDBJ whole genome shotgun (WGS) entry which is preliminary data.</text>
</comment>
<dbReference type="AlphaFoldDB" id="A0A4R7HYE7"/>
<evidence type="ECO:0000313" key="3">
    <source>
        <dbReference type="Proteomes" id="UP000294558"/>
    </source>
</evidence>
<feature type="transmembrane region" description="Helical" evidence="1">
    <location>
        <begin position="39"/>
        <end position="58"/>
    </location>
</feature>
<keyword evidence="3" id="KW-1185">Reference proteome</keyword>
<keyword evidence="1" id="KW-0472">Membrane</keyword>
<evidence type="ECO:0000256" key="1">
    <source>
        <dbReference type="SAM" id="Phobius"/>
    </source>
</evidence>
<keyword evidence="1" id="KW-0812">Transmembrane</keyword>
<evidence type="ECO:0000313" key="2">
    <source>
        <dbReference type="EMBL" id="TDT15800.1"/>
    </source>
</evidence>
<dbReference type="Proteomes" id="UP000294558">
    <property type="component" value="Unassembled WGS sequence"/>
</dbReference>
<sequence length="64" mass="6672">MANRPRDRWTLAAALLGLVAVAAATTIAALANLESPWGFVAWVGVAVAILMIGTVLLVPSSTRR</sequence>
<proteinExistence type="predicted"/>
<accession>A0A4R7HYE7</accession>
<name>A0A4R7HYE7_9ACTN</name>
<reference evidence="2 3" key="1">
    <citation type="submission" date="2019-03" db="EMBL/GenBank/DDBJ databases">
        <title>Sequencing the genomes of 1000 actinobacteria strains.</title>
        <authorList>
            <person name="Klenk H.-P."/>
        </authorList>
    </citation>
    <scope>NUCLEOTIDE SEQUENCE [LARGE SCALE GENOMIC DNA]</scope>
    <source>
        <strain evidence="2 3">DSM 18936</strain>
    </source>
</reference>
<organism evidence="2 3">
    <name type="scientific">Ilumatobacter fluminis</name>
    <dbReference type="NCBI Taxonomy" id="467091"/>
    <lineage>
        <taxon>Bacteria</taxon>
        <taxon>Bacillati</taxon>
        <taxon>Actinomycetota</taxon>
        <taxon>Acidimicrobiia</taxon>
        <taxon>Acidimicrobiales</taxon>
        <taxon>Ilumatobacteraceae</taxon>
        <taxon>Ilumatobacter</taxon>
    </lineage>
</organism>
<gene>
    <name evidence="2" type="ORF">BDK89_1378</name>
</gene>
<protein>
    <submittedName>
        <fullName evidence="2">Uncharacterized protein</fullName>
    </submittedName>
</protein>
<dbReference type="RefSeq" id="WP_133868224.1">
    <property type="nucleotide sequence ID" value="NZ_SOAU01000001.1"/>
</dbReference>
<dbReference type="EMBL" id="SOAU01000001">
    <property type="protein sequence ID" value="TDT15800.1"/>
    <property type="molecule type" value="Genomic_DNA"/>
</dbReference>
<keyword evidence="1" id="KW-1133">Transmembrane helix</keyword>